<comment type="similarity">
    <text evidence="2">Belongs to the GtrA family.</text>
</comment>
<dbReference type="PANTHER" id="PTHR38459">
    <property type="entry name" value="PROPHAGE BACTOPRENOL-LINKED GLUCOSE TRANSLOCASE HOMOLOG"/>
    <property type="match status" value="1"/>
</dbReference>
<feature type="transmembrane region" description="Helical" evidence="6">
    <location>
        <begin position="74"/>
        <end position="96"/>
    </location>
</feature>
<evidence type="ECO:0000313" key="8">
    <source>
        <dbReference type="EMBL" id="MXP44316.1"/>
    </source>
</evidence>
<keyword evidence="9" id="KW-1185">Reference proteome</keyword>
<evidence type="ECO:0000256" key="5">
    <source>
        <dbReference type="ARBA" id="ARBA00023136"/>
    </source>
</evidence>
<organism evidence="8 9">
    <name type="scientific">Allopontixanthobacter sediminis</name>
    <dbReference type="NCBI Taxonomy" id="1689985"/>
    <lineage>
        <taxon>Bacteria</taxon>
        <taxon>Pseudomonadati</taxon>
        <taxon>Pseudomonadota</taxon>
        <taxon>Alphaproteobacteria</taxon>
        <taxon>Sphingomonadales</taxon>
        <taxon>Erythrobacteraceae</taxon>
        <taxon>Allopontixanthobacter</taxon>
    </lineage>
</organism>
<evidence type="ECO:0000256" key="6">
    <source>
        <dbReference type="SAM" id="Phobius"/>
    </source>
</evidence>
<evidence type="ECO:0000256" key="2">
    <source>
        <dbReference type="ARBA" id="ARBA00009399"/>
    </source>
</evidence>
<dbReference type="EMBL" id="WTYL01000002">
    <property type="protein sequence ID" value="MXP44316.1"/>
    <property type="molecule type" value="Genomic_DNA"/>
</dbReference>
<dbReference type="Pfam" id="PF04138">
    <property type="entry name" value="GtrA_DPMS_TM"/>
    <property type="match status" value="1"/>
</dbReference>
<dbReference type="AlphaFoldDB" id="A0A845B2A1"/>
<dbReference type="PANTHER" id="PTHR38459:SF1">
    <property type="entry name" value="PROPHAGE BACTOPRENOL-LINKED GLUCOSE TRANSLOCASE HOMOLOG"/>
    <property type="match status" value="1"/>
</dbReference>
<name>A0A845B2A1_9SPHN</name>
<keyword evidence="4 6" id="KW-1133">Transmembrane helix</keyword>
<comment type="caution">
    <text evidence="8">The sequence shown here is derived from an EMBL/GenBank/DDBJ whole genome shotgun (WGS) entry which is preliminary data.</text>
</comment>
<protein>
    <submittedName>
        <fullName evidence="8">GtrA family protein</fullName>
    </submittedName>
</protein>
<gene>
    <name evidence="8" type="ORF">GRI65_07590</name>
</gene>
<evidence type="ECO:0000256" key="4">
    <source>
        <dbReference type="ARBA" id="ARBA00022989"/>
    </source>
</evidence>
<feature type="domain" description="GtrA/DPMS transmembrane" evidence="7">
    <location>
        <begin position="10"/>
        <end position="124"/>
    </location>
</feature>
<keyword evidence="3 6" id="KW-0812">Transmembrane</keyword>
<dbReference type="GO" id="GO:0000271">
    <property type="term" value="P:polysaccharide biosynthetic process"/>
    <property type="evidence" value="ECO:0007669"/>
    <property type="project" value="InterPro"/>
</dbReference>
<sequence length="128" mass="14205">MRTELHTIRRFILVGILNTAIGYTFILLGLWAGAGDYLANAIGFCLGLPISYILHRNWTFRTRRTASVSEGMRYLAAFLVSYGFNVGVVTAGRMAGYPENPFVQAAAICTYAAVFYVISRVAVFRQHS</sequence>
<dbReference type="GO" id="GO:0005886">
    <property type="term" value="C:plasma membrane"/>
    <property type="evidence" value="ECO:0007669"/>
    <property type="project" value="TreeGrafter"/>
</dbReference>
<evidence type="ECO:0000313" key="9">
    <source>
        <dbReference type="Proteomes" id="UP000431922"/>
    </source>
</evidence>
<evidence type="ECO:0000256" key="1">
    <source>
        <dbReference type="ARBA" id="ARBA00004141"/>
    </source>
</evidence>
<dbReference type="InterPro" id="IPR051401">
    <property type="entry name" value="GtrA_CellWall_Glycosyl"/>
</dbReference>
<feature type="transmembrane region" description="Helical" evidence="6">
    <location>
        <begin position="102"/>
        <end position="123"/>
    </location>
</feature>
<comment type="subcellular location">
    <subcellularLocation>
        <location evidence="1">Membrane</location>
        <topology evidence="1">Multi-pass membrane protein</topology>
    </subcellularLocation>
</comment>
<keyword evidence="5 6" id="KW-0472">Membrane</keyword>
<feature type="transmembrane region" description="Helical" evidence="6">
    <location>
        <begin position="12"/>
        <end position="31"/>
    </location>
</feature>
<dbReference type="InterPro" id="IPR007267">
    <property type="entry name" value="GtrA_DPMS_TM"/>
</dbReference>
<reference evidence="8 9" key="1">
    <citation type="submission" date="2019-12" db="EMBL/GenBank/DDBJ databases">
        <title>Genomic-based taxomic classification of the family Erythrobacteraceae.</title>
        <authorList>
            <person name="Xu L."/>
        </authorList>
    </citation>
    <scope>NUCLEOTIDE SEQUENCE [LARGE SCALE GENOMIC DNA]</scope>
    <source>
        <strain evidence="8 9">KCTC 42453</strain>
    </source>
</reference>
<evidence type="ECO:0000259" key="7">
    <source>
        <dbReference type="Pfam" id="PF04138"/>
    </source>
</evidence>
<dbReference type="RefSeq" id="WP_160755927.1">
    <property type="nucleotide sequence ID" value="NZ_WTYL01000002.1"/>
</dbReference>
<accession>A0A845B2A1</accession>
<evidence type="ECO:0000256" key="3">
    <source>
        <dbReference type="ARBA" id="ARBA00022692"/>
    </source>
</evidence>
<proteinExistence type="inferred from homology"/>
<dbReference type="OrthoDB" id="6196188at2"/>
<feature type="transmembrane region" description="Helical" evidence="6">
    <location>
        <begin position="37"/>
        <end position="54"/>
    </location>
</feature>
<dbReference type="Proteomes" id="UP000431922">
    <property type="component" value="Unassembled WGS sequence"/>
</dbReference>